<comment type="subcellular location">
    <subcellularLocation>
        <location evidence="1">Mitochondrion</location>
    </subcellularLocation>
</comment>
<dbReference type="InterPro" id="IPR045179">
    <property type="entry name" value="YgfZ/GcvT"/>
</dbReference>
<dbReference type="AlphaFoldDB" id="A0AAW1B324"/>
<evidence type="ECO:0000313" key="10">
    <source>
        <dbReference type="EMBL" id="KAK9396006.1"/>
    </source>
</evidence>
<dbReference type="GO" id="GO:0005759">
    <property type="term" value="C:mitochondrial matrix"/>
    <property type="evidence" value="ECO:0007669"/>
    <property type="project" value="TreeGrafter"/>
</dbReference>
<name>A0AAW1B324_CROAD</name>
<keyword evidence="3" id="KW-0496">Mitochondrion</keyword>
<evidence type="ECO:0000313" key="11">
    <source>
        <dbReference type="Proteomes" id="UP001474421"/>
    </source>
</evidence>
<dbReference type="InterPro" id="IPR027266">
    <property type="entry name" value="TrmE/GcvT-like"/>
</dbReference>
<feature type="domain" description="CAF17 C-terminal" evidence="9">
    <location>
        <begin position="253"/>
        <end position="310"/>
    </location>
</feature>
<evidence type="ECO:0000256" key="6">
    <source>
        <dbReference type="ARBA" id="ARBA00093447"/>
    </source>
</evidence>
<keyword evidence="2" id="KW-0809">Transit peptide</keyword>
<comment type="caution">
    <text evidence="10">The sequence shown here is derived from an EMBL/GenBank/DDBJ whole genome shotgun (WGS) entry which is preliminary data.</text>
</comment>
<sequence>MLVRASAALRRGLPRNLHSGGGDIRAAAVCFPLSHRALLRLQGPETIPFLQGLLTNDVTPFAEVGGAAPRALYAHALNVQGRSLYDVMAYRLHENKQEEPHVLLECDAGLLDSFRKHLKLYKIRRKLDLSPCPDLSLWAVIPKEPSEGLPEQNADQAVVLTADPRVKIMGWRLIIRKDINPLEIVPGCRLGELKDYHRHRYQQGIPEGMKDLPYGTALPLESNLVYLNGVSFTKGCYIGQELTARTHHMGVIRKRLLPIQLLPLMPFESLTEGTEIVTESGKSAGKFRAGENEFGIALLRLATTKGPLQLKLPDDSQTTTPSFLSLQVPPPDPLGPRAQRRRLRSFPPRSPARAEGGNQAVVAANGRRRVAPSIKSAPAAVVAGVSRARRPMVPLLLAVIQSFKL</sequence>
<dbReference type="InterPro" id="IPR057460">
    <property type="entry name" value="CAF17_C"/>
</dbReference>
<dbReference type="NCBIfam" id="TIGR03317">
    <property type="entry name" value="ygfZ_signature"/>
    <property type="match status" value="1"/>
</dbReference>
<proteinExistence type="inferred from homology"/>
<keyword evidence="4" id="KW-0350">Heme biosynthesis</keyword>
<evidence type="ECO:0000256" key="5">
    <source>
        <dbReference type="ARBA" id="ARBA00075513"/>
    </source>
</evidence>
<keyword evidence="10" id="KW-0808">Transferase</keyword>
<dbReference type="InterPro" id="IPR017703">
    <property type="entry name" value="YgfZ/GCV_T_CS"/>
</dbReference>
<dbReference type="EMBL" id="JAOTOJ010000008">
    <property type="protein sequence ID" value="KAK9396006.1"/>
    <property type="molecule type" value="Genomic_DNA"/>
</dbReference>
<evidence type="ECO:0000256" key="2">
    <source>
        <dbReference type="ARBA" id="ARBA00022946"/>
    </source>
</evidence>
<dbReference type="Gene3D" id="3.30.1360.120">
    <property type="entry name" value="Probable tRNA modification gtpase trme, domain 1"/>
    <property type="match status" value="1"/>
</dbReference>
<dbReference type="PANTHER" id="PTHR22602:SF0">
    <property type="entry name" value="TRANSFERASE CAF17, MITOCHONDRIAL-RELATED"/>
    <property type="match status" value="1"/>
</dbReference>
<evidence type="ECO:0000256" key="3">
    <source>
        <dbReference type="ARBA" id="ARBA00023128"/>
    </source>
</evidence>
<evidence type="ECO:0000256" key="7">
    <source>
        <dbReference type="ARBA" id="ARBA00093625"/>
    </source>
</evidence>
<reference evidence="10 11" key="1">
    <citation type="journal article" date="2024" name="Proc. Natl. Acad. Sci. U.S.A.">
        <title>The genetic regulatory architecture and epigenomic basis for age-related changes in rattlesnake venom.</title>
        <authorList>
            <person name="Hogan M.P."/>
            <person name="Holding M.L."/>
            <person name="Nystrom G.S."/>
            <person name="Colston T.J."/>
            <person name="Bartlett D.A."/>
            <person name="Mason A.J."/>
            <person name="Ellsworth S.A."/>
            <person name="Rautsaw R.M."/>
            <person name="Lawrence K.C."/>
            <person name="Strickland J.L."/>
            <person name="He B."/>
            <person name="Fraser P."/>
            <person name="Margres M.J."/>
            <person name="Gilbert D.M."/>
            <person name="Gibbs H.L."/>
            <person name="Parkinson C.L."/>
            <person name="Rokyta D.R."/>
        </authorList>
    </citation>
    <scope>NUCLEOTIDE SEQUENCE [LARGE SCALE GENOMIC DNA]</scope>
    <source>
        <strain evidence="10">DRR0105</strain>
    </source>
</reference>
<evidence type="ECO:0000256" key="8">
    <source>
        <dbReference type="SAM" id="MobiDB-lite"/>
    </source>
</evidence>
<evidence type="ECO:0000259" key="9">
    <source>
        <dbReference type="Pfam" id="PF25455"/>
    </source>
</evidence>
<dbReference type="GO" id="GO:0006783">
    <property type="term" value="P:heme biosynthetic process"/>
    <property type="evidence" value="ECO:0007669"/>
    <property type="project" value="UniProtKB-KW"/>
</dbReference>
<gene>
    <name evidence="10" type="ORF">NXF25_019367</name>
</gene>
<dbReference type="GO" id="GO:0016740">
    <property type="term" value="F:transferase activity"/>
    <property type="evidence" value="ECO:0007669"/>
    <property type="project" value="UniProtKB-KW"/>
</dbReference>
<protein>
    <recommendedName>
        <fullName evidence="7">Iron-sulfur cluster assembly factor IBA57, mitochondrial</fullName>
    </recommendedName>
    <alternativeName>
        <fullName evidence="5">Iron-sulfur cluster assembly factor homolog</fullName>
    </alternativeName>
</protein>
<organism evidence="10 11">
    <name type="scientific">Crotalus adamanteus</name>
    <name type="common">Eastern diamondback rattlesnake</name>
    <dbReference type="NCBI Taxonomy" id="8729"/>
    <lineage>
        <taxon>Eukaryota</taxon>
        <taxon>Metazoa</taxon>
        <taxon>Chordata</taxon>
        <taxon>Craniata</taxon>
        <taxon>Vertebrata</taxon>
        <taxon>Euteleostomi</taxon>
        <taxon>Lepidosauria</taxon>
        <taxon>Squamata</taxon>
        <taxon>Bifurcata</taxon>
        <taxon>Unidentata</taxon>
        <taxon>Episquamata</taxon>
        <taxon>Toxicofera</taxon>
        <taxon>Serpentes</taxon>
        <taxon>Colubroidea</taxon>
        <taxon>Viperidae</taxon>
        <taxon>Crotalinae</taxon>
        <taxon>Crotalus</taxon>
    </lineage>
</organism>
<evidence type="ECO:0000256" key="4">
    <source>
        <dbReference type="ARBA" id="ARBA00023133"/>
    </source>
</evidence>
<dbReference type="FunFam" id="3.30.1360.120:FF:000015">
    <property type="entry name" value="IBA57, iron-sulfur cluster assembly"/>
    <property type="match status" value="1"/>
</dbReference>
<dbReference type="SUPFAM" id="SSF103025">
    <property type="entry name" value="Folate-binding domain"/>
    <property type="match status" value="1"/>
</dbReference>
<accession>A0AAW1B324</accession>
<comment type="similarity">
    <text evidence="6">Belongs to the GcvT family. CAF17/IBA57 subfamily.</text>
</comment>
<dbReference type="GO" id="GO:0016226">
    <property type="term" value="P:iron-sulfur cluster assembly"/>
    <property type="evidence" value="ECO:0007669"/>
    <property type="project" value="TreeGrafter"/>
</dbReference>
<dbReference type="Pfam" id="PF25455">
    <property type="entry name" value="Beta-barrel_CAF17_C"/>
    <property type="match status" value="1"/>
</dbReference>
<evidence type="ECO:0000256" key="1">
    <source>
        <dbReference type="ARBA" id="ARBA00004173"/>
    </source>
</evidence>
<dbReference type="Proteomes" id="UP001474421">
    <property type="component" value="Unassembled WGS sequence"/>
</dbReference>
<feature type="compositionally biased region" description="Polar residues" evidence="8">
    <location>
        <begin position="315"/>
        <end position="325"/>
    </location>
</feature>
<feature type="region of interest" description="Disordered" evidence="8">
    <location>
        <begin position="313"/>
        <end position="339"/>
    </location>
</feature>
<dbReference type="PANTHER" id="PTHR22602">
    <property type="entry name" value="TRANSFERASE CAF17, MITOCHONDRIAL-RELATED"/>
    <property type="match status" value="1"/>
</dbReference>
<keyword evidence="11" id="KW-1185">Reference proteome</keyword>